<evidence type="ECO:0000313" key="5">
    <source>
        <dbReference type="Proteomes" id="UP001302367"/>
    </source>
</evidence>
<accession>A0A2G5HXE1</accession>
<dbReference type="EMBL" id="CP134185">
    <property type="protein sequence ID" value="WPA98655.1"/>
    <property type="molecule type" value="Genomic_DNA"/>
</dbReference>
<dbReference type="OrthoDB" id="3649678at2759"/>
<reference evidence="3 5" key="2">
    <citation type="submission" date="2023-09" db="EMBL/GenBank/DDBJ databases">
        <title>Complete-Gapless Cercospora beticola genome.</title>
        <authorList>
            <person name="Wyatt N.A."/>
            <person name="Spanner R.E."/>
            <person name="Bolton M.D."/>
        </authorList>
    </citation>
    <scope>NUCLEOTIDE SEQUENCE [LARGE SCALE GENOMIC DNA]</scope>
    <source>
        <strain evidence="3">Cb09-40</strain>
    </source>
</reference>
<reference evidence="2 4" key="1">
    <citation type="submission" date="2015-10" db="EMBL/GenBank/DDBJ databases">
        <title>The cercosporin biosynthetic gene cluster was horizontally transferred to several fungal lineages and shown to be expanded in Cercospora beticola based on microsynteny with recipient genomes.</title>
        <authorList>
            <person name="De Jonge R."/>
            <person name="Ebert M.K."/>
            <person name="Suttle J.C."/>
            <person name="Jurick Ii W.M."/>
            <person name="Secor G.A."/>
            <person name="Thomma B.P."/>
            <person name="Van De Peer Y."/>
            <person name="Bolton M.D."/>
        </authorList>
    </citation>
    <scope>NUCLEOTIDE SEQUENCE [LARGE SCALE GENOMIC DNA]</scope>
    <source>
        <strain evidence="2 4">09-40</strain>
    </source>
</reference>
<feature type="region of interest" description="Disordered" evidence="1">
    <location>
        <begin position="1"/>
        <end position="88"/>
    </location>
</feature>
<feature type="compositionally biased region" description="Low complexity" evidence="1">
    <location>
        <begin position="1"/>
        <end position="10"/>
    </location>
</feature>
<name>A0A2G5HXE1_CERBT</name>
<evidence type="ECO:0000313" key="3">
    <source>
        <dbReference type="EMBL" id="WPA98655.1"/>
    </source>
</evidence>
<dbReference type="Proteomes" id="UP000230605">
    <property type="component" value="Chromosome 2"/>
</dbReference>
<sequence>MAQDMKNALKGQGGGLQGASTAVGDMMTEQTQSSGQKKAQAASDSLNEMGSGGKRSGDTVGGTSVKAQDQIANQQSGSADHLGMNFKK</sequence>
<evidence type="ECO:0000313" key="2">
    <source>
        <dbReference type="EMBL" id="PIA97215.1"/>
    </source>
</evidence>
<feature type="compositionally biased region" description="Polar residues" evidence="1">
    <location>
        <begin position="28"/>
        <end position="48"/>
    </location>
</feature>
<evidence type="ECO:0000313" key="4">
    <source>
        <dbReference type="Proteomes" id="UP000230605"/>
    </source>
</evidence>
<dbReference type="EMBL" id="LKMD01000102">
    <property type="protein sequence ID" value="PIA97215.1"/>
    <property type="molecule type" value="Genomic_DNA"/>
</dbReference>
<evidence type="ECO:0000256" key="1">
    <source>
        <dbReference type="SAM" id="MobiDB-lite"/>
    </source>
</evidence>
<gene>
    <name evidence="2" type="ORF">CB0940_06043</name>
    <name evidence="3" type="ORF">RHO25_003268</name>
</gene>
<dbReference type="AlphaFoldDB" id="A0A2G5HXE1"/>
<organism evidence="2 4">
    <name type="scientific">Cercospora beticola</name>
    <name type="common">Sugarbeet leaf spot fungus</name>
    <dbReference type="NCBI Taxonomy" id="122368"/>
    <lineage>
        <taxon>Eukaryota</taxon>
        <taxon>Fungi</taxon>
        <taxon>Dikarya</taxon>
        <taxon>Ascomycota</taxon>
        <taxon>Pezizomycotina</taxon>
        <taxon>Dothideomycetes</taxon>
        <taxon>Dothideomycetidae</taxon>
        <taxon>Mycosphaerellales</taxon>
        <taxon>Mycosphaerellaceae</taxon>
        <taxon>Cercospora</taxon>
    </lineage>
</organism>
<keyword evidence="5" id="KW-1185">Reference proteome</keyword>
<protein>
    <submittedName>
        <fullName evidence="2">Uncharacterized protein</fullName>
    </submittedName>
</protein>
<feature type="compositionally biased region" description="Polar residues" evidence="1">
    <location>
        <begin position="61"/>
        <end position="78"/>
    </location>
</feature>
<proteinExistence type="predicted"/>
<dbReference type="Proteomes" id="UP001302367">
    <property type="component" value="Chromosome 2"/>
</dbReference>